<evidence type="ECO:0000313" key="3">
    <source>
        <dbReference type="WBParaSite" id="PgR078_g029_t02"/>
    </source>
</evidence>
<dbReference type="Proteomes" id="UP000887569">
    <property type="component" value="Unplaced"/>
</dbReference>
<sequence>MKLQKTARKSDSHNENLYETLVEDIRRIRREDIVIMRALRLF</sequence>
<evidence type="ECO:0000313" key="1">
    <source>
        <dbReference type="Proteomes" id="UP000887569"/>
    </source>
</evidence>
<protein>
    <submittedName>
        <fullName evidence="2 3">Uncharacterized protein</fullName>
    </submittedName>
</protein>
<dbReference type="WBParaSite" id="PgR078_g029_t02">
    <property type="protein sequence ID" value="PgR078_g029_t02"/>
    <property type="gene ID" value="PgR078_g029"/>
</dbReference>
<reference evidence="2 3" key="1">
    <citation type="submission" date="2022-11" db="UniProtKB">
        <authorList>
            <consortium name="WormBaseParasite"/>
        </authorList>
    </citation>
    <scope>IDENTIFICATION</scope>
</reference>
<keyword evidence="1" id="KW-1185">Reference proteome</keyword>
<dbReference type="AlphaFoldDB" id="A0A915C2T3"/>
<proteinExistence type="predicted"/>
<organism evidence="1 3">
    <name type="scientific">Parascaris univalens</name>
    <name type="common">Nematode worm</name>
    <dbReference type="NCBI Taxonomy" id="6257"/>
    <lineage>
        <taxon>Eukaryota</taxon>
        <taxon>Metazoa</taxon>
        <taxon>Ecdysozoa</taxon>
        <taxon>Nematoda</taxon>
        <taxon>Chromadorea</taxon>
        <taxon>Rhabditida</taxon>
        <taxon>Spirurina</taxon>
        <taxon>Ascaridomorpha</taxon>
        <taxon>Ascaridoidea</taxon>
        <taxon>Ascarididae</taxon>
        <taxon>Parascaris</taxon>
    </lineage>
</organism>
<name>A0A915C2T3_PARUN</name>
<evidence type="ECO:0000313" key="2">
    <source>
        <dbReference type="WBParaSite" id="PgR078_g029_t01"/>
    </source>
</evidence>
<dbReference type="WBParaSite" id="PgR078_g029_t01">
    <property type="protein sequence ID" value="PgR078_g029_t01"/>
    <property type="gene ID" value="PgR078_g029"/>
</dbReference>
<accession>A0A915C2T3</accession>